<accession>A0A928UYI0</accession>
<dbReference type="EMBL" id="PRDK01000009">
    <property type="protein sequence ID" value="MBE8715358.1"/>
    <property type="molecule type" value="Genomic_DNA"/>
</dbReference>
<sequence length="232" mass="25844">MKTPIHHVLALLISLLFFACDGSNAVEEINQITKEEIQKKKIQEIIPDQYLDSLRKLGLTINQGVDPVKVEGYFSFTPLILEATNIPKDTYQPGFRFTDAKIRLYEQDDDLNIKMLGRMVLAIRDTSIATAISGSGNNFTIYGKIKSDINDKTANFAVIMSGVYDGNALKNIKYGIICISNKNPEGANPFIKEGQGRLVFDSDLASERITESVFLALGNKQQQLQRHLGMAK</sequence>
<dbReference type="RefSeq" id="WP_196937194.1">
    <property type="nucleotide sequence ID" value="NZ_MU158698.1"/>
</dbReference>
<dbReference type="Proteomes" id="UP000616201">
    <property type="component" value="Unassembled WGS sequence"/>
</dbReference>
<keyword evidence="1" id="KW-0732">Signal</keyword>
<organism evidence="2 3">
    <name type="scientific">Sphingobacterium hungaricum</name>
    <dbReference type="NCBI Taxonomy" id="2082723"/>
    <lineage>
        <taxon>Bacteria</taxon>
        <taxon>Pseudomonadati</taxon>
        <taxon>Bacteroidota</taxon>
        <taxon>Sphingobacteriia</taxon>
        <taxon>Sphingobacteriales</taxon>
        <taxon>Sphingobacteriaceae</taxon>
        <taxon>Sphingobacterium</taxon>
    </lineage>
</organism>
<evidence type="ECO:0008006" key="4">
    <source>
        <dbReference type="Google" id="ProtNLM"/>
    </source>
</evidence>
<reference evidence="2" key="1">
    <citation type="submission" date="2018-02" db="EMBL/GenBank/DDBJ databases">
        <authorList>
            <person name="Vasarhelyi B.M."/>
            <person name="Deshmukh S."/>
            <person name="Balint B."/>
            <person name="Kukolya J."/>
        </authorList>
    </citation>
    <scope>NUCLEOTIDE SEQUENCE</scope>
    <source>
        <strain evidence="2">KB22</strain>
    </source>
</reference>
<protein>
    <recommendedName>
        <fullName evidence="4">Lipoprotein</fullName>
    </recommendedName>
</protein>
<evidence type="ECO:0000256" key="1">
    <source>
        <dbReference type="SAM" id="SignalP"/>
    </source>
</evidence>
<dbReference type="PROSITE" id="PS51257">
    <property type="entry name" value="PROKAR_LIPOPROTEIN"/>
    <property type="match status" value="1"/>
</dbReference>
<gene>
    <name evidence="2" type="ORF">C4F49_16920</name>
</gene>
<feature type="signal peptide" evidence="1">
    <location>
        <begin position="1"/>
        <end position="25"/>
    </location>
</feature>
<evidence type="ECO:0000313" key="2">
    <source>
        <dbReference type="EMBL" id="MBE8715358.1"/>
    </source>
</evidence>
<name>A0A928UYI0_9SPHI</name>
<proteinExistence type="predicted"/>
<feature type="chain" id="PRO_5038056192" description="Lipoprotein" evidence="1">
    <location>
        <begin position="26"/>
        <end position="232"/>
    </location>
</feature>
<comment type="caution">
    <text evidence="2">The sequence shown here is derived from an EMBL/GenBank/DDBJ whole genome shotgun (WGS) entry which is preliminary data.</text>
</comment>
<keyword evidence="3" id="KW-1185">Reference proteome</keyword>
<dbReference type="AlphaFoldDB" id="A0A928UYI0"/>
<evidence type="ECO:0000313" key="3">
    <source>
        <dbReference type="Proteomes" id="UP000616201"/>
    </source>
</evidence>